<accession>A0AAD3NJ22</accession>
<reference evidence="1" key="1">
    <citation type="submission" date="2022-08" db="EMBL/GenBank/DDBJ databases">
        <title>Genome sequencing of akame (Lates japonicus).</title>
        <authorList>
            <person name="Hashiguchi Y."/>
            <person name="Takahashi H."/>
        </authorList>
    </citation>
    <scope>NUCLEOTIDE SEQUENCE</scope>
    <source>
        <strain evidence="1">Kochi</strain>
    </source>
</reference>
<proteinExistence type="predicted"/>
<protein>
    <submittedName>
        <fullName evidence="1">ATPase family AAA domain-containing protein 2B isoform X1</fullName>
    </submittedName>
</protein>
<dbReference type="AlphaFoldDB" id="A0AAD3NJ22"/>
<organism evidence="1 2">
    <name type="scientific">Lates japonicus</name>
    <name type="common">Japanese lates</name>
    <dbReference type="NCBI Taxonomy" id="270547"/>
    <lineage>
        <taxon>Eukaryota</taxon>
        <taxon>Metazoa</taxon>
        <taxon>Chordata</taxon>
        <taxon>Craniata</taxon>
        <taxon>Vertebrata</taxon>
        <taxon>Euteleostomi</taxon>
        <taxon>Actinopterygii</taxon>
        <taxon>Neopterygii</taxon>
        <taxon>Teleostei</taxon>
        <taxon>Neoteleostei</taxon>
        <taxon>Acanthomorphata</taxon>
        <taxon>Carangaria</taxon>
        <taxon>Carangaria incertae sedis</taxon>
        <taxon>Centropomidae</taxon>
        <taxon>Lates</taxon>
    </lineage>
</organism>
<sequence>MVVKKSEGYSVEQLERLYSLLSQCIYQYRREYDKTQLLENPIWSSAAAVGCQCRQRARSGSALVLVARAGCQDVRERKRQREERAVSQVVPPVDRPAGGGGEGACLGSSHTASLNWCFQSRNVSSFGTCFVCLCFQHTS</sequence>
<gene>
    <name evidence="1" type="ORF">AKAME5_002477300</name>
</gene>
<evidence type="ECO:0000313" key="1">
    <source>
        <dbReference type="EMBL" id="GLD73448.1"/>
    </source>
</evidence>
<dbReference type="Proteomes" id="UP001279410">
    <property type="component" value="Unassembled WGS sequence"/>
</dbReference>
<name>A0AAD3NJ22_LATJO</name>
<comment type="caution">
    <text evidence="1">The sequence shown here is derived from an EMBL/GenBank/DDBJ whole genome shotgun (WGS) entry which is preliminary data.</text>
</comment>
<keyword evidence="2" id="KW-1185">Reference proteome</keyword>
<dbReference type="EMBL" id="BRZM01001596">
    <property type="protein sequence ID" value="GLD73448.1"/>
    <property type="molecule type" value="Genomic_DNA"/>
</dbReference>
<evidence type="ECO:0000313" key="2">
    <source>
        <dbReference type="Proteomes" id="UP001279410"/>
    </source>
</evidence>